<gene>
    <name evidence="8" type="ORF">ABNW52_05545</name>
</gene>
<dbReference type="InterPro" id="IPR000994">
    <property type="entry name" value="Pept_M24"/>
</dbReference>
<dbReference type="InterPro" id="IPR036005">
    <property type="entry name" value="Creatinase/aminopeptidase-like"/>
</dbReference>
<name>A0ABV1M3Z3_9NEIS</name>
<keyword evidence="1" id="KW-0645">Protease</keyword>
<dbReference type="InterPro" id="IPR001131">
    <property type="entry name" value="Peptidase_M24B_aminopep-P_CS"/>
</dbReference>
<dbReference type="PROSITE" id="PS00491">
    <property type="entry name" value="PROLINE_PEPTIDASE"/>
    <property type="match status" value="1"/>
</dbReference>
<dbReference type="InterPro" id="IPR000587">
    <property type="entry name" value="Creatinase_N"/>
</dbReference>
<comment type="caution">
    <text evidence="8">The sequence shown here is derived from an EMBL/GenBank/DDBJ whole genome shotgun (WGS) entry which is preliminary data.</text>
</comment>
<dbReference type="RefSeq" id="WP_349585185.1">
    <property type="nucleotide sequence ID" value="NZ_JBEFLD010000003.1"/>
</dbReference>
<dbReference type="InterPro" id="IPR029149">
    <property type="entry name" value="Creatin/AminoP/Spt16_N"/>
</dbReference>
<dbReference type="SUPFAM" id="SSF53092">
    <property type="entry name" value="Creatinase/prolidase N-terminal domain"/>
    <property type="match status" value="1"/>
</dbReference>
<dbReference type="SUPFAM" id="SSF55920">
    <property type="entry name" value="Creatinase/aminopeptidase"/>
    <property type="match status" value="1"/>
</dbReference>
<keyword evidence="2 5" id="KW-0479">Metal-binding</keyword>
<protein>
    <submittedName>
        <fullName evidence="8">Xaa-Pro peptidase family protein</fullName>
    </submittedName>
</protein>
<keyword evidence="3" id="KW-0378">Hydrolase</keyword>
<comment type="similarity">
    <text evidence="5">Belongs to the peptidase M24B family.</text>
</comment>
<keyword evidence="9" id="KW-1185">Reference proteome</keyword>
<dbReference type="Proteomes" id="UP001433638">
    <property type="component" value="Unassembled WGS sequence"/>
</dbReference>
<evidence type="ECO:0000256" key="3">
    <source>
        <dbReference type="ARBA" id="ARBA00022801"/>
    </source>
</evidence>
<dbReference type="Gene3D" id="3.40.350.10">
    <property type="entry name" value="Creatinase/prolidase N-terminal domain"/>
    <property type="match status" value="1"/>
</dbReference>
<evidence type="ECO:0000256" key="1">
    <source>
        <dbReference type="ARBA" id="ARBA00022670"/>
    </source>
</evidence>
<organism evidence="8 9">
    <name type="scientific">Vogesella oryzagri</name>
    <dbReference type="NCBI Taxonomy" id="3160864"/>
    <lineage>
        <taxon>Bacteria</taxon>
        <taxon>Pseudomonadati</taxon>
        <taxon>Pseudomonadota</taxon>
        <taxon>Betaproteobacteria</taxon>
        <taxon>Neisseriales</taxon>
        <taxon>Chromobacteriaceae</taxon>
        <taxon>Vogesella</taxon>
    </lineage>
</organism>
<evidence type="ECO:0000259" key="7">
    <source>
        <dbReference type="Pfam" id="PF01321"/>
    </source>
</evidence>
<reference evidence="8" key="1">
    <citation type="submission" date="2024-06" db="EMBL/GenBank/DDBJ databases">
        <title>Genome sequence of Vogesella sp. MAHUQ-64.</title>
        <authorList>
            <person name="Huq M.A."/>
        </authorList>
    </citation>
    <scope>NUCLEOTIDE SEQUENCE</scope>
    <source>
        <strain evidence="8">MAHUQ-64</strain>
    </source>
</reference>
<dbReference type="PANTHER" id="PTHR46112">
    <property type="entry name" value="AMINOPEPTIDASE"/>
    <property type="match status" value="1"/>
</dbReference>
<dbReference type="InterPro" id="IPR050659">
    <property type="entry name" value="Peptidase_M24B"/>
</dbReference>
<dbReference type="EMBL" id="JBEFLD010000003">
    <property type="protein sequence ID" value="MEQ6290080.1"/>
    <property type="molecule type" value="Genomic_DNA"/>
</dbReference>
<evidence type="ECO:0000256" key="2">
    <source>
        <dbReference type="ARBA" id="ARBA00022723"/>
    </source>
</evidence>
<evidence type="ECO:0000313" key="8">
    <source>
        <dbReference type="EMBL" id="MEQ6290080.1"/>
    </source>
</evidence>
<dbReference type="Gene3D" id="3.90.230.10">
    <property type="entry name" value="Creatinase/methionine aminopeptidase superfamily"/>
    <property type="match status" value="1"/>
</dbReference>
<keyword evidence="4" id="KW-0482">Metalloprotease</keyword>
<sequence length="406" mass="44066">MTIGVGGQTQAQALASLHDMTAGVQPIALDEYRQRIARAQQRMQALGIDAMYLHAGTSLTYFTGLQWRPSERLVGAILPSRGEVQFIAPWFELGTIRDFMLLDGPVHTWHEDESPYQLLAELLHGLLPAQAASVLALDESTPYFVVSGLQQHCRQLSLLDARVITAWCRMHKSAAELALMQRAKQMTLAVQQAVASTLYAGITTTEVQAFIQQAHRQVGASGSTFCIVLFGEATAYPHGVRHAQTLKDGDMVLIDTGCALHGYLSDITRSYVFGTPSARQRQVWNAEKAAQAAAFAAAQIGTACGAVDRAARRQLEADGFGPGYALPGLPHRTGHGIGLDIHEWPYLVSSDQTPLAAGMCFSNEPMICVPGEFGVRLEDHFYMTDAGPCWFTQPSHSIDDPFGLGG</sequence>
<accession>A0ABV1M3Z3</accession>
<evidence type="ECO:0000259" key="6">
    <source>
        <dbReference type="Pfam" id="PF00557"/>
    </source>
</evidence>
<evidence type="ECO:0000256" key="5">
    <source>
        <dbReference type="RuleBase" id="RU000590"/>
    </source>
</evidence>
<evidence type="ECO:0000313" key="9">
    <source>
        <dbReference type="Proteomes" id="UP001433638"/>
    </source>
</evidence>
<evidence type="ECO:0000256" key="4">
    <source>
        <dbReference type="ARBA" id="ARBA00023049"/>
    </source>
</evidence>
<proteinExistence type="inferred from homology"/>
<dbReference type="Pfam" id="PF00557">
    <property type="entry name" value="Peptidase_M24"/>
    <property type="match status" value="1"/>
</dbReference>
<feature type="domain" description="Creatinase N-terminal" evidence="7">
    <location>
        <begin position="35"/>
        <end position="170"/>
    </location>
</feature>
<dbReference type="PANTHER" id="PTHR46112:SF3">
    <property type="entry name" value="AMINOPEPTIDASE YPDF"/>
    <property type="match status" value="1"/>
</dbReference>
<dbReference type="Pfam" id="PF01321">
    <property type="entry name" value="Creatinase_N"/>
    <property type="match status" value="1"/>
</dbReference>
<feature type="domain" description="Peptidase M24" evidence="6">
    <location>
        <begin position="179"/>
        <end position="385"/>
    </location>
</feature>